<gene>
    <name evidence="6" type="ORF">GGR27_000907</name>
</gene>
<dbReference type="CDD" id="cd10802">
    <property type="entry name" value="YdjC_TTHB029_like"/>
    <property type="match status" value="1"/>
</dbReference>
<dbReference type="InterPro" id="IPR006879">
    <property type="entry name" value="YdjC-like"/>
</dbReference>
<keyword evidence="5" id="KW-0119">Carbohydrate metabolism</keyword>
<dbReference type="PANTHER" id="PTHR31609">
    <property type="entry name" value="YDJC DEACETYLASE FAMILY MEMBER"/>
    <property type="match status" value="1"/>
</dbReference>
<evidence type="ECO:0000313" key="6">
    <source>
        <dbReference type="EMBL" id="NJC25426.1"/>
    </source>
</evidence>
<dbReference type="RefSeq" id="WP_168036178.1">
    <property type="nucleotide sequence ID" value="NZ_JAATJH010000001.1"/>
</dbReference>
<evidence type="ECO:0000256" key="1">
    <source>
        <dbReference type="ARBA" id="ARBA00001946"/>
    </source>
</evidence>
<protein>
    <recommendedName>
        <fullName evidence="8">ChbG/HpnK family deacetylase</fullName>
    </recommendedName>
</protein>
<evidence type="ECO:0000256" key="4">
    <source>
        <dbReference type="ARBA" id="ARBA00022842"/>
    </source>
</evidence>
<evidence type="ECO:0000256" key="5">
    <source>
        <dbReference type="ARBA" id="ARBA00023277"/>
    </source>
</evidence>
<reference evidence="6 7" key="1">
    <citation type="submission" date="2020-03" db="EMBL/GenBank/DDBJ databases">
        <title>Genomic Encyclopedia of Type Strains, Phase IV (KMG-IV): sequencing the most valuable type-strain genomes for metagenomic binning, comparative biology and taxonomic classification.</title>
        <authorList>
            <person name="Goeker M."/>
        </authorList>
    </citation>
    <scope>NUCLEOTIDE SEQUENCE [LARGE SCALE GENOMIC DNA]</scope>
    <source>
        <strain evidence="6 7">DSM 105096</strain>
    </source>
</reference>
<dbReference type="Pfam" id="PF04794">
    <property type="entry name" value="YdjC"/>
    <property type="match status" value="1"/>
</dbReference>
<keyword evidence="7" id="KW-1185">Reference proteome</keyword>
<dbReference type="Proteomes" id="UP000770785">
    <property type="component" value="Unassembled WGS sequence"/>
</dbReference>
<dbReference type="PANTHER" id="PTHR31609:SF1">
    <property type="entry name" value="CARBOHYDRATE DEACETYLASE"/>
    <property type="match status" value="1"/>
</dbReference>
<dbReference type="EMBL" id="JAATJH010000001">
    <property type="protein sequence ID" value="NJC25426.1"/>
    <property type="molecule type" value="Genomic_DNA"/>
</dbReference>
<comment type="cofactor">
    <cofactor evidence="1">
        <name>Mg(2+)</name>
        <dbReference type="ChEBI" id="CHEBI:18420"/>
    </cofactor>
</comment>
<name>A0ABX0X855_9BACT</name>
<organism evidence="6 7">
    <name type="scientific">Neolewinella antarctica</name>
    <dbReference type="NCBI Taxonomy" id="442734"/>
    <lineage>
        <taxon>Bacteria</taxon>
        <taxon>Pseudomonadati</taxon>
        <taxon>Bacteroidota</taxon>
        <taxon>Saprospiria</taxon>
        <taxon>Saprospirales</taxon>
        <taxon>Lewinellaceae</taxon>
        <taxon>Neolewinella</taxon>
    </lineage>
</organism>
<keyword evidence="3" id="KW-0378">Hydrolase</keyword>
<dbReference type="SUPFAM" id="SSF88713">
    <property type="entry name" value="Glycoside hydrolase/deacetylase"/>
    <property type="match status" value="1"/>
</dbReference>
<keyword evidence="2" id="KW-0479">Metal-binding</keyword>
<evidence type="ECO:0000313" key="7">
    <source>
        <dbReference type="Proteomes" id="UP000770785"/>
    </source>
</evidence>
<evidence type="ECO:0000256" key="2">
    <source>
        <dbReference type="ARBA" id="ARBA00022723"/>
    </source>
</evidence>
<evidence type="ECO:0000256" key="3">
    <source>
        <dbReference type="ARBA" id="ARBA00022801"/>
    </source>
</evidence>
<proteinExistence type="predicted"/>
<dbReference type="InterPro" id="IPR011330">
    <property type="entry name" value="Glyco_hydro/deAcase_b/a-brl"/>
</dbReference>
<comment type="caution">
    <text evidence="6">The sequence shown here is derived from an EMBL/GenBank/DDBJ whole genome shotgun (WGS) entry which is preliminary data.</text>
</comment>
<evidence type="ECO:0008006" key="8">
    <source>
        <dbReference type="Google" id="ProtNLM"/>
    </source>
</evidence>
<sequence length="274" mass="30751">MKKLIIHADDAGLSQAHNEATLRAVEEGVCTSYSIMMPCAWAYDMVRIANAHPHHDAGIHLTLTCEWHNYRFGPVAGAGSVPSLVDEYGHFFRTRDQLAEYAASEEVEIELRAQINYALKLGLQPTHLDSHMYSVGARQDFLDIYRRLGREFGLPVQLSQGLLRHVRNNHQRIVPLGSETLVDHVHLATFAQFQRRGIVAHYRSVLKNLPNGLNILLVHPAINSAEMRAITVDHPNFGAAWREIDHDFLLSAASHSLITELGIELMDWRSISAG</sequence>
<dbReference type="Gene3D" id="3.20.20.370">
    <property type="entry name" value="Glycoside hydrolase/deacetylase"/>
    <property type="match status" value="1"/>
</dbReference>
<accession>A0ABX0X855</accession>
<keyword evidence="4" id="KW-0460">Magnesium</keyword>